<evidence type="ECO:0000256" key="6">
    <source>
        <dbReference type="ARBA" id="ARBA00023136"/>
    </source>
</evidence>
<keyword evidence="6 7" id="KW-0472">Membrane</keyword>
<evidence type="ECO:0000313" key="10">
    <source>
        <dbReference type="EMBL" id="RFC01159.1"/>
    </source>
</evidence>
<comment type="subcellular location">
    <subcellularLocation>
        <location evidence="1 7">Cell membrane</location>
        <topology evidence="1 7">Multi-pass membrane protein</topology>
    </subcellularLocation>
</comment>
<reference evidence="10 11" key="1">
    <citation type="submission" date="2017-03" db="EMBL/GenBank/DDBJ databases">
        <title>Genome analysis of Rhizobial strains effectives or ineffectives for nitrogen fixation isolated from bean seeds.</title>
        <authorList>
            <person name="Peralta H."/>
            <person name="Aguilar-Vera A."/>
            <person name="Mora Y."/>
            <person name="Vargas-Lagunas C."/>
            <person name="Girard L."/>
            <person name="Mora J."/>
        </authorList>
    </citation>
    <scope>NUCLEOTIDE SEQUENCE [LARGE SCALE GENOMIC DNA]</scope>
    <source>
        <strain evidence="10 11">CCGM5</strain>
    </source>
</reference>
<feature type="region of interest" description="Disordered" evidence="8">
    <location>
        <begin position="1"/>
        <end position="21"/>
    </location>
</feature>
<dbReference type="Proteomes" id="UP000256748">
    <property type="component" value="Unassembled WGS sequence"/>
</dbReference>
<name>A0A3E1C0D7_RHILT</name>
<evidence type="ECO:0000256" key="7">
    <source>
        <dbReference type="RuleBase" id="RU363032"/>
    </source>
</evidence>
<feature type="transmembrane region" description="Helical" evidence="7">
    <location>
        <begin position="43"/>
        <end position="70"/>
    </location>
</feature>
<evidence type="ECO:0000256" key="1">
    <source>
        <dbReference type="ARBA" id="ARBA00004651"/>
    </source>
</evidence>
<dbReference type="GO" id="GO:0055085">
    <property type="term" value="P:transmembrane transport"/>
    <property type="evidence" value="ECO:0007669"/>
    <property type="project" value="InterPro"/>
</dbReference>
<feature type="transmembrane region" description="Helical" evidence="7">
    <location>
        <begin position="232"/>
        <end position="251"/>
    </location>
</feature>
<dbReference type="AlphaFoldDB" id="A0A3E1C0D7"/>
<keyword evidence="2 7" id="KW-0813">Transport</keyword>
<keyword evidence="4 7" id="KW-0812">Transmembrane</keyword>
<evidence type="ECO:0000256" key="2">
    <source>
        <dbReference type="ARBA" id="ARBA00022448"/>
    </source>
</evidence>
<dbReference type="SUPFAM" id="SSF161098">
    <property type="entry name" value="MetI-like"/>
    <property type="match status" value="1"/>
</dbReference>
<keyword evidence="3" id="KW-1003">Cell membrane</keyword>
<feature type="transmembrane region" description="Helical" evidence="7">
    <location>
        <begin position="187"/>
        <end position="211"/>
    </location>
</feature>
<evidence type="ECO:0000256" key="4">
    <source>
        <dbReference type="ARBA" id="ARBA00022692"/>
    </source>
</evidence>
<feature type="domain" description="ABC transmembrane type-1" evidence="9">
    <location>
        <begin position="99"/>
        <end position="313"/>
    </location>
</feature>
<feature type="transmembrane region" description="Helical" evidence="7">
    <location>
        <begin position="294"/>
        <end position="316"/>
    </location>
</feature>
<organism evidence="10 11">
    <name type="scientific">Rhizobium leguminosarum bv. trifolii</name>
    <dbReference type="NCBI Taxonomy" id="386"/>
    <lineage>
        <taxon>Bacteria</taxon>
        <taxon>Pseudomonadati</taxon>
        <taxon>Pseudomonadota</taxon>
        <taxon>Alphaproteobacteria</taxon>
        <taxon>Hyphomicrobiales</taxon>
        <taxon>Rhizobiaceae</taxon>
        <taxon>Rhizobium/Agrobacterium group</taxon>
        <taxon>Rhizobium</taxon>
    </lineage>
</organism>
<dbReference type="PANTHER" id="PTHR30193">
    <property type="entry name" value="ABC TRANSPORTER PERMEASE PROTEIN"/>
    <property type="match status" value="1"/>
</dbReference>
<evidence type="ECO:0000256" key="5">
    <source>
        <dbReference type="ARBA" id="ARBA00022989"/>
    </source>
</evidence>
<gene>
    <name evidence="10" type="ORF">B5K10_02250</name>
</gene>
<keyword evidence="5 7" id="KW-1133">Transmembrane helix</keyword>
<dbReference type="InterPro" id="IPR000515">
    <property type="entry name" value="MetI-like"/>
</dbReference>
<evidence type="ECO:0000313" key="11">
    <source>
        <dbReference type="Proteomes" id="UP000256748"/>
    </source>
</evidence>
<accession>A0A3E1C0D7</accession>
<dbReference type="InterPro" id="IPR051393">
    <property type="entry name" value="ABC_transporter_permease"/>
</dbReference>
<protein>
    <recommendedName>
        <fullName evidence="9">ABC transmembrane type-1 domain-containing protein</fullName>
    </recommendedName>
</protein>
<dbReference type="Gene3D" id="1.10.3720.10">
    <property type="entry name" value="MetI-like"/>
    <property type="match status" value="1"/>
</dbReference>
<comment type="caution">
    <text evidence="10">The sequence shown here is derived from an EMBL/GenBank/DDBJ whole genome shotgun (WGS) entry which is preliminary data.</text>
</comment>
<proteinExistence type="inferred from homology"/>
<dbReference type="CDD" id="cd06261">
    <property type="entry name" value="TM_PBP2"/>
    <property type="match status" value="1"/>
</dbReference>
<feature type="transmembrane region" description="Helical" evidence="7">
    <location>
        <begin position="103"/>
        <end position="124"/>
    </location>
</feature>
<evidence type="ECO:0000256" key="8">
    <source>
        <dbReference type="SAM" id="MobiDB-lite"/>
    </source>
</evidence>
<dbReference type="PANTHER" id="PTHR30193:SF37">
    <property type="entry name" value="INNER MEMBRANE ABC TRANSPORTER PERMEASE PROTEIN YCJO"/>
    <property type="match status" value="1"/>
</dbReference>
<dbReference type="Pfam" id="PF00528">
    <property type="entry name" value="BPD_transp_1"/>
    <property type="match status" value="1"/>
</dbReference>
<dbReference type="InterPro" id="IPR035906">
    <property type="entry name" value="MetI-like_sf"/>
</dbReference>
<dbReference type="PROSITE" id="PS50928">
    <property type="entry name" value="ABC_TM1"/>
    <property type="match status" value="1"/>
</dbReference>
<dbReference type="GO" id="GO:0005886">
    <property type="term" value="C:plasma membrane"/>
    <property type="evidence" value="ECO:0007669"/>
    <property type="project" value="UniProtKB-SubCell"/>
</dbReference>
<sequence>MRSPQRMRNWKPRFSGADMSRNANDPAAGWFSPQNRKETVAGLLFIAPALIGFAVFVAGPMVATVVLSLMKYDLFSSPTFVGLDNFKAMLADRRLWKTFGNTAFFAVFAVAGNVGLGIVLAVLLNRNMSKTVQYAYRAAYFFPSLVGLIFVAVIWQFLFQRDIGVINYYLGLVGIEPVRWLSSARNAMWSVIILDIWKNVGFAMLIATAGLQSISKDYYDAARVDGSSSVRTFWQITVPLLSPTILFLLTMNTIGAFKVFESIVVLTNGGPGDASRSLVMYIYEQGFKSFNMGYASAVSLLLVAVTVIVTAIQFGVSKRWAFYE</sequence>
<comment type="similarity">
    <text evidence="7">Belongs to the binding-protein-dependent transport system permease family.</text>
</comment>
<dbReference type="EMBL" id="NAOO01000001">
    <property type="protein sequence ID" value="RFC01159.1"/>
    <property type="molecule type" value="Genomic_DNA"/>
</dbReference>
<feature type="transmembrane region" description="Helical" evidence="7">
    <location>
        <begin position="136"/>
        <end position="158"/>
    </location>
</feature>
<evidence type="ECO:0000259" key="9">
    <source>
        <dbReference type="PROSITE" id="PS50928"/>
    </source>
</evidence>
<evidence type="ECO:0000256" key="3">
    <source>
        <dbReference type="ARBA" id="ARBA00022475"/>
    </source>
</evidence>